<evidence type="ECO:0000313" key="2">
    <source>
        <dbReference type="EMBL" id="SDS13103.1"/>
    </source>
</evidence>
<dbReference type="EMBL" id="JYLK01000018">
    <property type="protein sequence ID" value="KRP58119.1"/>
    <property type="molecule type" value="Genomic_DNA"/>
</dbReference>
<proteinExistence type="predicted"/>
<accession>A0A0R2ZBN6</accession>
<dbReference type="RefSeq" id="WP_057009904.1">
    <property type="nucleotide sequence ID" value="NZ_JYLK01000018.1"/>
</dbReference>
<keyword evidence="4" id="KW-1185">Reference proteome</keyword>
<organism evidence="1 3">
    <name type="scientific">Pseudomonas trivialis</name>
    <dbReference type="NCBI Taxonomy" id="200450"/>
    <lineage>
        <taxon>Bacteria</taxon>
        <taxon>Pseudomonadati</taxon>
        <taxon>Pseudomonadota</taxon>
        <taxon>Gammaproteobacteria</taxon>
        <taxon>Pseudomonadales</taxon>
        <taxon>Pseudomonadaceae</taxon>
        <taxon>Pseudomonas</taxon>
    </lineage>
</organism>
<dbReference type="PATRIC" id="fig|200450.4.peg.1299"/>
<dbReference type="Proteomes" id="UP000183126">
    <property type="component" value="Chromosome I"/>
</dbReference>
<sequence>MHSMPLELAKQKLIFYVAQDLDPSIRSNVQQFVNEVAASRIWSVTPLSFIDEIDESGAEVVGGILEIYSTLPPNMLPVEMDSKNLDDVEALVGAVKKLSEKKSLSFEFQLDTNFVGAIEDGVIDRVLLDGLLMPWRNHLKEKR</sequence>
<protein>
    <submittedName>
        <fullName evidence="1">Uncharacterized protein</fullName>
    </submittedName>
</protein>
<dbReference type="EMBL" id="LT629760">
    <property type="protein sequence ID" value="SDS13103.1"/>
    <property type="molecule type" value="Genomic_DNA"/>
</dbReference>
<evidence type="ECO:0000313" key="4">
    <source>
        <dbReference type="Proteomes" id="UP000183126"/>
    </source>
</evidence>
<reference evidence="1 3" key="1">
    <citation type="submission" date="2015-02" db="EMBL/GenBank/DDBJ databases">
        <title>Two Pseudomonas sp. nov. isolated from raw milk.</title>
        <authorList>
            <person name="Wenning M."/>
            <person name="von Neubeck M."/>
            <person name="Huptas C."/>
            <person name="Scherer S."/>
        </authorList>
    </citation>
    <scope>NUCLEOTIDE SEQUENCE [LARGE SCALE GENOMIC DNA]</scope>
    <source>
        <strain evidence="1 3">DSM 14937</strain>
    </source>
</reference>
<evidence type="ECO:0000313" key="1">
    <source>
        <dbReference type="EMBL" id="KRP58119.1"/>
    </source>
</evidence>
<dbReference type="OrthoDB" id="6872542at2"/>
<evidence type="ECO:0000313" key="3">
    <source>
        <dbReference type="Proteomes" id="UP000052019"/>
    </source>
</evidence>
<name>A0A0R2ZBN6_9PSED</name>
<gene>
    <name evidence="2" type="ORF">SAMN04490205_1568</name>
    <name evidence="1" type="ORF">TU79_21685</name>
</gene>
<dbReference type="Proteomes" id="UP000052019">
    <property type="component" value="Unassembled WGS sequence"/>
</dbReference>
<dbReference type="AlphaFoldDB" id="A0A0R2ZBN6"/>
<reference evidence="2 4" key="2">
    <citation type="submission" date="2016-10" db="EMBL/GenBank/DDBJ databases">
        <authorList>
            <person name="Varghese N."/>
            <person name="Submissions S."/>
        </authorList>
    </citation>
    <scope>NUCLEOTIDE SEQUENCE [LARGE SCALE GENOMIC DNA]</scope>
    <source>
        <strain evidence="2 4">BS3111</strain>
    </source>
</reference>